<dbReference type="AlphaFoldDB" id="A0A6C0CGI9"/>
<accession>A0A6C0CGI9</accession>
<reference evidence="3" key="1">
    <citation type="journal article" date="2020" name="Nature">
        <title>Giant virus diversity and host interactions through global metagenomics.</title>
        <authorList>
            <person name="Schulz F."/>
            <person name="Roux S."/>
            <person name="Paez-Espino D."/>
            <person name="Jungbluth S."/>
            <person name="Walsh D.A."/>
            <person name="Denef V.J."/>
            <person name="McMahon K.D."/>
            <person name="Konstantinidis K.T."/>
            <person name="Eloe-Fadrosh E.A."/>
            <person name="Kyrpides N.C."/>
            <person name="Woyke T."/>
        </authorList>
    </citation>
    <scope>NUCLEOTIDE SEQUENCE</scope>
    <source>
        <strain evidence="3">GVMAG-M-3300020595-32</strain>
    </source>
</reference>
<organism evidence="3">
    <name type="scientific">viral metagenome</name>
    <dbReference type="NCBI Taxonomy" id="1070528"/>
    <lineage>
        <taxon>unclassified sequences</taxon>
        <taxon>metagenomes</taxon>
        <taxon>organismal metagenomes</taxon>
    </lineage>
</organism>
<proteinExistence type="predicted"/>
<dbReference type="Gene3D" id="1.20.5.340">
    <property type="match status" value="1"/>
</dbReference>
<keyword evidence="1" id="KW-0175">Coiled coil</keyword>
<protein>
    <submittedName>
        <fullName evidence="3">Uncharacterized protein</fullName>
    </submittedName>
</protein>
<evidence type="ECO:0000256" key="1">
    <source>
        <dbReference type="SAM" id="Coils"/>
    </source>
</evidence>
<feature type="coiled-coil region" evidence="1">
    <location>
        <begin position="115"/>
        <end position="142"/>
    </location>
</feature>
<evidence type="ECO:0000256" key="2">
    <source>
        <dbReference type="SAM" id="MobiDB-lite"/>
    </source>
</evidence>
<sequence length="244" mass="27854">MDNNSKLSSYREQLNTLVTNVFDEYLNLETESTKTIDSLNKQLDSLKSDYNSMLSTKVSEHEEELKSLNDKISSLECELGDVKKDNSNKDKLVSELQKKVNSVTEETSENKFDIIRGQAKEIAAKDKELIRLREELVKAKQGIMDKQVTMDKKNMGWSPTSSPTPALPVEEVKLDEPVNVSKDEGSDSDSDEEYEMITYRKNNYFMSKNKVYEIIKDEDGDDDVGKCIGDWVKHNSGKFKLVKN</sequence>
<evidence type="ECO:0000313" key="3">
    <source>
        <dbReference type="EMBL" id="QHT02744.1"/>
    </source>
</evidence>
<feature type="compositionally biased region" description="Basic and acidic residues" evidence="2">
    <location>
        <begin position="170"/>
        <end position="185"/>
    </location>
</feature>
<feature type="coiled-coil region" evidence="1">
    <location>
        <begin position="36"/>
        <end position="85"/>
    </location>
</feature>
<feature type="region of interest" description="Disordered" evidence="2">
    <location>
        <begin position="153"/>
        <end position="193"/>
    </location>
</feature>
<dbReference type="EMBL" id="MN739398">
    <property type="protein sequence ID" value="QHT02744.1"/>
    <property type="molecule type" value="Genomic_DNA"/>
</dbReference>
<name>A0A6C0CGI9_9ZZZZ</name>